<dbReference type="Gene3D" id="3.30.1490.70">
    <property type="match status" value="1"/>
</dbReference>
<keyword evidence="7 12" id="KW-0067">ATP-binding</keyword>
<dbReference type="VEuPathDB" id="MicrosporidiaDB:ECANGB1_1996"/>
<organism evidence="15 16">
    <name type="scientific">Enterospora canceri</name>
    <dbReference type="NCBI Taxonomy" id="1081671"/>
    <lineage>
        <taxon>Eukaryota</taxon>
        <taxon>Fungi</taxon>
        <taxon>Fungi incertae sedis</taxon>
        <taxon>Microsporidia</taxon>
        <taxon>Enterocytozoonidae</taxon>
        <taxon>Enterospora</taxon>
    </lineage>
</organism>
<dbReference type="Gene3D" id="2.40.50.140">
    <property type="entry name" value="Nucleic acid-binding proteins"/>
    <property type="match status" value="1"/>
</dbReference>
<dbReference type="GO" id="GO:0006273">
    <property type="term" value="P:lagging strand elongation"/>
    <property type="evidence" value="ECO:0007669"/>
    <property type="project" value="TreeGrafter"/>
</dbReference>
<dbReference type="AlphaFoldDB" id="A0A1Y1S569"/>
<evidence type="ECO:0000256" key="2">
    <source>
        <dbReference type="ARBA" id="ARBA00022598"/>
    </source>
</evidence>
<dbReference type="FunFam" id="2.40.50.140:FF:000062">
    <property type="entry name" value="DNA ligase"/>
    <property type="match status" value="1"/>
</dbReference>
<dbReference type="GO" id="GO:0006281">
    <property type="term" value="P:DNA repair"/>
    <property type="evidence" value="ECO:0007669"/>
    <property type="project" value="UniProtKB-KW"/>
</dbReference>
<dbReference type="InterPro" id="IPR016059">
    <property type="entry name" value="DNA_ligase_ATP-dep_CS"/>
</dbReference>
<comment type="catalytic activity">
    <reaction evidence="11 12">
        <text>ATP + (deoxyribonucleotide)n-3'-hydroxyl + 5'-phospho-(deoxyribonucleotide)m = (deoxyribonucleotide)n+m + AMP + diphosphate.</text>
        <dbReference type="EC" id="6.5.1.1"/>
    </reaction>
</comment>
<accession>A0A1Y1S569</accession>
<evidence type="ECO:0000313" key="15">
    <source>
        <dbReference type="EMBL" id="ORD93561.1"/>
    </source>
</evidence>
<dbReference type="InterPro" id="IPR012308">
    <property type="entry name" value="DNA_ligase_ATP-dep_N"/>
</dbReference>
<dbReference type="Gene3D" id="1.10.3260.10">
    <property type="entry name" value="DNA ligase, ATP-dependent, N-terminal domain"/>
    <property type="match status" value="1"/>
</dbReference>
<evidence type="ECO:0000256" key="6">
    <source>
        <dbReference type="ARBA" id="ARBA00022763"/>
    </source>
</evidence>
<keyword evidence="10" id="KW-0131">Cell cycle</keyword>
<comment type="similarity">
    <text evidence="1 13">Belongs to the ATP-dependent DNA ligase family.</text>
</comment>
<keyword evidence="9 12" id="KW-0234">DNA repair</keyword>
<dbReference type="InterPro" id="IPR000977">
    <property type="entry name" value="DNA_ligase_ATP-dep"/>
</dbReference>
<name>A0A1Y1S569_9MICR</name>
<evidence type="ECO:0000256" key="4">
    <source>
        <dbReference type="ARBA" id="ARBA00022705"/>
    </source>
</evidence>
<dbReference type="SUPFAM" id="SSF50249">
    <property type="entry name" value="Nucleic acid-binding proteins"/>
    <property type="match status" value="1"/>
</dbReference>
<keyword evidence="3" id="KW-0132">Cell division</keyword>
<evidence type="ECO:0000256" key="3">
    <source>
        <dbReference type="ARBA" id="ARBA00022618"/>
    </source>
</evidence>
<dbReference type="Gene3D" id="3.30.470.30">
    <property type="entry name" value="DNA ligase/mRNA capping enzyme"/>
    <property type="match status" value="2"/>
</dbReference>
<dbReference type="SUPFAM" id="SSF117018">
    <property type="entry name" value="ATP-dependent DNA ligase DNA-binding domain"/>
    <property type="match status" value="1"/>
</dbReference>
<dbReference type="PANTHER" id="PTHR45674:SF4">
    <property type="entry name" value="DNA LIGASE 1"/>
    <property type="match status" value="1"/>
</dbReference>
<keyword evidence="5 12" id="KW-0547">Nucleotide-binding</keyword>
<evidence type="ECO:0000259" key="14">
    <source>
        <dbReference type="PROSITE" id="PS50160"/>
    </source>
</evidence>
<dbReference type="GO" id="GO:0051301">
    <property type="term" value="P:cell division"/>
    <property type="evidence" value="ECO:0007669"/>
    <property type="project" value="UniProtKB-KW"/>
</dbReference>
<evidence type="ECO:0000256" key="7">
    <source>
        <dbReference type="ARBA" id="ARBA00022840"/>
    </source>
</evidence>
<reference evidence="15 16" key="1">
    <citation type="journal article" date="2017" name="Environ. Microbiol.">
        <title>Decay of the glycolytic pathway and adaptation to intranuclear parasitism within Enterocytozoonidae microsporidia.</title>
        <authorList>
            <person name="Wiredu Boakye D."/>
            <person name="Jaroenlak P."/>
            <person name="Prachumwat A."/>
            <person name="Williams T.A."/>
            <person name="Bateman K.S."/>
            <person name="Itsathitphaisarn O."/>
            <person name="Sritunyalucksana K."/>
            <person name="Paszkiewicz K.H."/>
            <person name="Moore K.A."/>
            <person name="Stentiford G.D."/>
            <person name="Williams B.A."/>
        </authorList>
    </citation>
    <scope>NUCLEOTIDE SEQUENCE [LARGE SCALE GENOMIC DNA]</scope>
    <source>
        <strain evidence="15 16">GB1</strain>
    </source>
</reference>
<dbReference type="InterPro" id="IPR012310">
    <property type="entry name" value="DNA_ligase_ATP-dep_cent"/>
</dbReference>
<keyword evidence="8 12" id="KW-0233">DNA recombination</keyword>
<keyword evidence="6 12" id="KW-0227">DNA damage</keyword>
<evidence type="ECO:0000256" key="5">
    <source>
        <dbReference type="ARBA" id="ARBA00022741"/>
    </source>
</evidence>
<dbReference type="PROSITE" id="PS50160">
    <property type="entry name" value="DNA_LIGASE_A3"/>
    <property type="match status" value="1"/>
</dbReference>
<evidence type="ECO:0000256" key="13">
    <source>
        <dbReference type="RuleBase" id="RU004196"/>
    </source>
</evidence>
<evidence type="ECO:0000256" key="11">
    <source>
        <dbReference type="ARBA" id="ARBA00034003"/>
    </source>
</evidence>
<dbReference type="GO" id="GO:0003910">
    <property type="term" value="F:DNA ligase (ATP) activity"/>
    <property type="evidence" value="ECO:0007669"/>
    <property type="project" value="UniProtKB-EC"/>
</dbReference>
<dbReference type="OrthoDB" id="206088at2759"/>
<evidence type="ECO:0000256" key="10">
    <source>
        <dbReference type="ARBA" id="ARBA00023306"/>
    </source>
</evidence>
<dbReference type="Proteomes" id="UP000192639">
    <property type="component" value="Unassembled WGS sequence"/>
</dbReference>
<dbReference type="GO" id="GO:0005524">
    <property type="term" value="F:ATP binding"/>
    <property type="evidence" value="ECO:0007669"/>
    <property type="project" value="UniProtKB-KW"/>
</dbReference>
<evidence type="ECO:0000256" key="8">
    <source>
        <dbReference type="ARBA" id="ARBA00023172"/>
    </source>
</evidence>
<dbReference type="Pfam" id="PF04675">
    <property type="entry name" value="DNA_ligase_A_N"/>
    <property type="match status" value="1"/>
</dbReference>
<feature type="domain" description="ATP-dependent DNA ligase family profile" evidence="14">
    <location>
        <begin position="359"/>
        <end position="495"/>
    </location>
</feature>
<evidence type="ECO:0000256" key="1">
    <source>
        <dbReference type="ARBA" id="ARBA00007572"/>
    </source>
</evidence>
<dbReference type="GO" id="GO:0071897">
    <property type="term" value="P:DNA biosynthetic process"/>
    <property type="evidence" value="ECO:0007669"/>
    <property type="project" value="InterPro"/>
</dbReference>
<dbReference type="InterPro" id="IPR036599">
    <property type="entry name" value="DNA_ligase_N_sf"/>
</dbReference>
<evidence type="ECO:0000256" key="12">
    <source>
        <dbReference type="RuleBase" id="RU000617"/>
    </source>
</evidence>
<keyword evidence="2 12" id="KW-0436">Ligase</keyword>
<evidence type="ECO:0000256" key="9">
    <source>
        <dbReference type="ARBA" id="ARBA00023204"/>
    </source>
</evidence>
<dbReference type="Pfam" id="PF04679">
    <property type="entry name" value="DNA_ligase_A_C"/>
    <property type="match status" value="1"/>
</dbReference>
<dbReference type="EC" id="6.5.1.1" evidence="12"/>
<keyword evidence="4" id="KW-0235">DNA replication</keyword>
<keyword evidence="16" id="KW-1185">Reference proteome</keyword>
<dbReference type="NCBIfam" id="TIGR00574">
    <property type="entry name" value="dnl1"/>
    <property type="match status" value="1"/>
</dbReference>
<dbReference type="CDD" id="cd07900">
    <property type="entry name" value="Adenylation_DNA_ligase_I_Euk"/>
    <property type="match status" value="1"/>
</dbReference>
<proteinExistence type="inferred from homology"/>
<dbReference type="CDD" id="cd07969">
    <property type="entry name" value="OBF_DNA_ligase_I"/>
    <property type="match status" value="1"/>
</dbReference>
<dbReference type="PROSITE" id="PS00697">
    <property type="entry name" value="DNA_LIGASE_A1"/>
    <property type="match status" value="1"/>
</dbReference>
<dbReference type="InterPro" id="IPR012340">
    <property type="entry name" value="NA-bd_OB-fold"/>
</dbReference>
<dbReference type="InterPro" id="IPR050191">
    <property type="entry name" value="ATP-dep_DNA_ligase"/>
</dbReference>
<dbReference type="SUPFAM" id="SSF56091">
    <property type="entry name" value="DNA ligase/mRNA capping enzyme, catalytic domain"/>
    <property type="match status" value="1"/>
</dbReference>
<dbReference type="EMBL" id="LWDP01000067">
    <property type="protein sequence ID" value="ORD93561.1"/>
    <property type="molecule type" value="Genomic_DNA"/>
</dbReference>
<dbReference type="InterPro" id="IPR012309">
    <property type="entry name" value="DNA_ligase_ATP-dep_C"/>
</dbReference>
<dbReference type="PANTHER" id="PTHR45674">
    <property type="entry name" value="DNA LIGASE 1/3 FAMILY MEMBER"/>
    <property type="match status" value="1"/>
</dbReference>
<comment type="caution">
    <text evidence="15">The sequence shown here is derived from an EMBL/GenBank/DDBJ whole genome shotgun (WGS) entry which is preliminary data.</text>
</comment>
<dbReference type="Pfam" id="PF01068">
    <property type="entry name" value="DNA_ligase_A_M"/>
    <property type="match status" value="1"/>
</dbReference>
<protein>
    <recommendedName>
        <fullName evidence="12">DNA ligase</fullName>
        <ecNumber evidence="12">6.5.1.1</ecNumber>
    </recommendedName>
</protein>
<dbReference type="GO" id="GO:0006310">
    <property type="term" value="P:DNA recombination"/>
    <property type="evidence" value="ECO:0007669"/>
    <property type="project" value="UniProtKB-KW"/>
</dbReference>
<sequence>MQLIEETSSRIEIQAILSGYYRRILATNGPLLHEVVSMCVAAPYPPYSALEMNVGDSTVLGIIRESTSLDLRQIRAEFQKRGDYGSIILDHKKTGNLNSFIRVKERALGVSDVFGLMRGLCRMTGKNSSAEKKRAILAVIRGCTPIESKFLIRLLETKLKVGLALQTVLVGLATAFSADPGLIKEAYSKRQDFEYLVNQMIKNRGDFESMEIGVVPGIPLRPMMAKATTDAERATSTFEGILGEFKYDGERVQIHGGCGSQNGSYENGNQISNYENGSQISNYENGNYENGNHYNHNCEVHPLTKIFSRNNEDISEKYRDVAGVKLSDCDFILDGEVVAYSNGRIQPFQVLSTRKRKNVGEIAVGVCVFAFDLIYYDGQELLDLPLKERREILRANFTEIPGVFQFAEGALFEKEATDKMMVLFGKSVESGCEGLMLKDTDTPYRPSHRSNRWIKLKKDYLDGLGDSVDLVVMGAYYGRGRRAGLYGGFLLGVYNDENETVEACCKIGTGFDDEILRQIKNELKTGGRSKRFVVKEDPDVFVEEGTVWEVKAASISESPVYAAGATLLERGLSLRFPRFVRIRSEKGVTDATTTQQLIRMKQDANESGSDEWN</sequence>
<dbReference type="GO" id="GO:0003677">
    <property type="term" value="F:DNA binding"/>
    <property type="evidence" value="ECO:0007669"/>
    <property type="project" value="InterPro"/>
</dbReference>
<evidence type="ECO:0000313" key="16">
    <source>
        <dbReference type="Proteomes" id="UP000192639"/>
    </source>
</evidence>
<gene>
    <name evidence="15" type="primary">DNLI1</name>
    <name evidence="15" type="ORF">ECANGB1_1996</name>
</gene>